<dbReference type="InterPro" id="IPR016138">
    <property type="entry name" value="Ribosome_inactivat_prot_sub1"/>
</dbReference>
<comment type="catalytic activity">
    <reaction evidence="1">
        <text>Endohydrolysis of the N-glycosidic bond at one specific adenosine on the 28S rRNA.</text>
        <dbReference type="EC" id="3.2.2.22"/>
    </reaction>
</comment>
<reference evidence="9 10" key="1">
    <citation type="journal article" date="2016" name="Sci. Rep.">
        <title>Insights into Adaptations to a Near-Obligate Nematode Endoparasitic Lifestyle from the Finished Genome of Drechmeria coniospora.</title>
        <authorList>
            <person name="Zhang L."/>
            <person name="Zhou Z."/>
            <person name="Guo Q."/>
            <person name="Fokkens L."/>
            <person name="Miskei M."/>
            <person name="Pocsi I."/>
            <person name="Zhang W."/>
            <person name="Chen M."/>
            <person name="Wang L."/>
            <person name="Sun Y."/>
            <person name="Donzelli B.G."/>
            <person name="Gibson D.M."/>
            <person name="Nelson D.R."/>
            <person name="Luo J.G."/>
            <person name="Rep M."/>
            <person name="Liu H."/>
            <person name="Yang S."/>
            <person name="Wang J."/>
            <person name="Krasnoff S.B."/>
            <person name="Xu Y."/>
            <person name="Molnar I."/>
            <person name="Lin M."/>
        </authorList>
    </citation>
    <scope>NUCLEOTIDE SEQUENCE [LARGE SCALE GENOMIC DNA]</scope>
    <source>
        <strain evidence="9 10">ARSEF 6962</strain>
    </source>
</reference>
<dbReference type="InterPro" id="IPR036041">
    <property type="entry name" value="Ribosome-inact_prot_sf"/>
</dbReference>
<proteinExistence type="inferred from homology"/>
<feature type="compositionally biased region" description="Low complexity" evidence="7">
    <location>
        <begin position="374"/>
        <end position="389"/>
    </location>
</feature>
<dbReference type="SUPFAM" id="SSF56371">
    <property type="entry name" value="Ribosome inactivating proteins (RIP)"/>
    <property type="match status" value="1"/>
</dbReference>
<dbReference type="EC" id="3.2.2.22" evidence="3"/>
<dbReference type="PANTHER" id="PTHR33453:SF9">
    <property type="entry name" value="ALBUMIN B-32"/>
    <property type="match status" value="1"/>
</dbReference>
<evidence type="ECO:0000256" key="5">
    <source>
        <dbReference type="ARBA" id="ARBA00022821"/>
    </source>
</evidence>
<dbReference type="PRINTS" id="PR00396">
    <property type="entry name" value="SHIGARICIN"/>
</dbReference>
<gene>
    <name evidence="9" type="ORF">DCS_04240</name>
</gene>
<accession>A0A151GJC8</accession>
<feature type="compositionally biased region" description="Basic and acidic residues" evidence="7">
    <location>
        <begin position="737"/>
        <end position="755"/>
    </location>
</feature>
<dbReference type="GO" id="GO:0030598">
    <property type="term" value="F:rRNA N-glycosylase activity"/>
    <property type="evidence" value="ECO:0007669"/>
    <property type="project" value="UniProtKB-EC"/>
</dbReference>
<evidence type="ECO:0000256" key="1">
    <source>
        <dbReference type="ARBA" id="ARBA00000237"/>
    </source>
</evidence>
<dbReference type="RefSeq" id="XP_040656585.1">
    <property type="nucleotide sequence ID" value="XM_040801552.1"/>
</dbReference>
<dbReference type="PANTHER" id="PTHR33453">
    <property type="match status" value="1"/>
</dbReference>
<dbReference type="Gene3D" id="3.40.420.10">
    <property type="entry name" value="Ricin (A subunit), domain 1"/>
    <property type="match status" value="1"/>
</dbReference>
<dbReference type="GO" id="GO:0017148">
    <property type="term" value="P:negative regulation of translation"/>
    <property type="evidence" value="ECO:0007669"/>
    <property type="project" value="InterPro"/>
</dbReference>
<feature type="signal peptide" evidence="8">
    <location>
        <begin position="1"/>
        <end position="20"/>
    </location>
</feature>
<evidence type="ECO:0000313" key="10">
    <source>
        <dbReference type="Proteomes" id="UP000076580"/>
    </source>
</evidence>
<comment type="caution">
    <text evidence="9">The sequence shown here is derived from an EMBL/GenBank/DDBJ whole genome shotgun (WGS) entry which is preliminary data.</text>
</comment>
<organism evidence="9 10">
    <name type="scientific">Drechmeria coniospora</name>
    <name type="common">Nematophagous fungus</name>
    <name type="synonym">Meria coniospora</name>
    <dbReference type="NCBI Taxonomy" id="98403"/>
    <lineage>
        <taxon>Eukaryota</taxon>
        <taxon>Fungi</taxon>
        <taxon>Dikarya</taxon>
        <taxon>Ascomycota</taxon>
        <taxon>Pezizomycotina</taxon>
        <taxon>Sordariomycetes</taxon>
        <taxon>Hypocreomycetidae</taxon>
        <taxon>Hypocreales</taxon>
        <taxon>Ophiocordycipitaceae</taxon>
        <taxon>Drechmeria</taxon>
    </lineage>
</organism>
<keyword evidence="10" id="KW-1185">Reference proteome</keyword>
<evidence type="ECO:0000256" key="3">
    <source>
        <dbReference type="ARBA" id="ARBA00012001"/>
    </source>
</evidence>
<evidence type="ECO:0000313" key="9">
    <source>
        <dbReference type="EMBL" id="KYK57233.1"/>
    </source>
</evidence>
<feature type="region of interest" description="Disordered" evidence="7">
    <location>
        <begin position="717"/>
        <end position="755"/>
    </location>
</feature>
<dbReference type="AlphaFoldDB" id="A0A151GJC8"/>
<keyword evidence="8" id="KW-0732">Signal</keyword>
<feature type="region of interest" description="Disordered" evidence="7">
    <location>
        <begin position="355"/>
        <end position="398"/>
    </location>
</feature>
<sequence length="755" mass="82584">MIIYQTRLLLFGLVASVAVAIPRARLAPLPTGPQSSVDLHKVQLISDIAIGPQSLPVTQIAPQDRKVEPRLPFLSNDLQKRDDTLLKFDLDVSRAEAKEYSTFIEDFRTAIKNENPTVAGHIPVLPSGDKSCFEVKLYSANGPIVTLRLQKNNLYLVGYGVEMGNSETWFRFQNEAGKGLGDTDLRFTGDYPQLEKYGADINRNGQEYYRTSKLLTQADLQNAVMELSKGSLKDKSKLARSLLVIIEMVPESIRCKAVTKYIENVWDGYEMSNRIIKMRNQVADLETNWDSISAAVTDPTRDRKSLIAKFGAGFNPEKVLGVAKSQDSFYKAGIGRDSKNKGNCKRGMGSCIARKQSKQEQAQATEEHVQSTVKQAQSNSNSKSNNNQADAFSKTGTMYRGEGTRVKVSGLNNICKRRGGIGVGSGHSSGHGSAGHGAGHSAGHVGGGRRVQGKANTVSQRFKDQRFRDHFMCNGIPEIGDHQLEEGAETIVDNLKPKTGQEGSTGNATTTFVATTNSQGTNTSLSLSGQWTIDFFICFLRPEDFAFRDQVFFSGKRTMREASGQLVICDKSIRSNCYYPTALQGWTPKVAIRVNRDTTGGQNTTLETGSEDTINIHSNELATIVRPETFVEKLEQDKSAFRLESGQLVICNNKGKNCSAAHSDDAFIEEGVKSNLATVVPPESFVFGLEKGKVAFRQPSGQLVICNEQFQACFAPSVGDGRPSSGATEVVRPSSEATDRGHLSSEATEKERHSS</sequence>
<dbReference type="InterPro" id="IPR017989">
    <property type="entry name" value="Ribosome_inactivat_1/2"/>
</dbReference>
<evidence type="ECO:0000256" key="2">
    <source>
        <dbReference type="ARBA" id="ARBA00008544"/>
    </source>
</evidence>
<comment type="similarity">
    <text evidence="2">Belongs to the ribosome-inactivating protein family. Type 1 RIP subfamily.</text>
</comment>
<evidence type="ECO:0000256" key="8">
    <source>
        <dbReference type="SAM" id="SignalP"/>
    </source>
</evidence>
<keyword evidence="4" id="KW-0378">Hydrolase</keyword>
<protein>
    <recommendedName>
        <fullName evidence="3">rRNA N-glycosylase</fullName>
        <ecNumber evidence="3">3.2.2.22</ecNumber>
    </recommendedName>
    <alternativeName>
        <fullName evidence="6">rRNA N-glycosidase</fullName>
    </alternativeName>
</protein>
<dbReference type="InParanoid" id="A0A151GJC8"/>
<evidence type="ECO:0000256" key="6">
    <source>
        <dbReference type="ARBA" id="ARBA00030788"/>
    </source>
</evidence>
<evidence type="ECO:0000256" key="7">
    <source>
        <dbReference type="SAM" id="MobiDB-lite"/>
    </source>
</evidence>
<feature type="compositionally biased region" description="Gly residues" evidence="7">
    <location>
        <begin position="422"/>
        <end position="450"/>
    </location>
</feature>
<dbReference type="GeneID" id="63716883"/>
<name>A0A151GJC8_DRECN</name>
<evidence type="ECO:0000256" key="4">
    <source>
        <dbReference type="ARBA" id="ARBA00022801"/>
    </source>
</evidence>
<dbReference type="GO" id="GO:0006952">
    <property type="term" value="P:defense response"/>
    <property type="evidence" value="ECO:0007669"/>
    <property type="project" value="UniProtKB-KW"/>
</dbReference>
<dbReference type="EMBL" id="LAYC01000002">
    <property type="protein sequence ID" value="KYK57233.1"/>
    <property type="molecule type" value="Genomic_DNA"/>
</dbReference>
<dbReference type="InterPro" id="IPR001574">
    <property type="entry name" value="Ribosome_inactivat_prot"/>
</dbReference>
<dbReference type="STRING" id="98403.A0A151GJC8"/>
<dbReference type="Pfam" id="PF00161">
    <property type="entry name" value="RIP"/>
    <property type="match status" value="1"/>
</dbReference>
<keyword evidence="5" id="KW-0611">Plant defense</keyword>
<dbReference type="Proteomes" id="UP000076580">
    <property type="component" value="Chromosome 02"/>
</dbReference>
<feature type="region of interest" description="Disordered" evidence="7">
    <location>
        <begin position="422"/>
        <end position="455"/>
    </location>
</feature>
<feature type="chain" id="PRO_5007580691" description="rRNA N-glycosylase" evidence="8">
    <location>
        <begin position="21"/>
        <end position="755"/>
    </location>
</feature>